<evidence type="ECO:0000256" key="12">
    <source>
        <dbReference type="ARBA" id="ARBA00022786"/>
    </source>
</evidence>
<dbReference type="InterPro" id="IPR054476">
    <property type="entry name" value="Ltn1_N"/>
</dbReference>
<evidence type="ECO:0000256" key="15">
    <source>
        <dbReference type="PROSITE-ProRule" id="PRU00175"/>
    </source>
</evidence>
<dbReference type="Gene3D" id="1.25.10.10">
    <property type="entry name" value="Leucine-rich Repeat Variant"/>
    <property type="match status" value="1"/>
</dbReference>
<evidence type="ECO:0000256" key="1">
    <source>
        <dbReference type="ARBA" id="ARBA00000900"/>
    </source>
</evidence>
<protein>
    <recommendedName>
        <fullName evidence="6 16">E3 ubiquitin-protein ligase listerin</fullName>
        <ecNumber evidence="5 16">2.3.2.27</ecNumber>
    </recommendedName>
    <alternativeName>
        <fullName evidence="16">RING-type E3 ubiquitin transferase listerin</fullName>
    </alternativeName>
</protein>
<organism evidence="18 19">
    <name type="scientific">Clonostachys rhizophaga</name>
    <dbReference type="NCBI Taxonomy" id="160324"/>
    <lineage>
        <taxon>Eukaryota</taxon>
        <taxon>Fungi</taxon>
        <taxon>Dikarya</taxon>
        <taxon>Ascomycota</taxon>
        <taxon>Pezizomycotina</taxon>
        <taxon>Sordariomycetes</taxon>
        <taxon>Hypocreomycetidae</taxon>
        <taxon>Hypocreales</taxon>
        <taxon>Bionectriaceae</taxon>
        <taxon>Clonostachys</taxon>
    </lineage>
</organism>
<dbReference type="CDD" id="cd16491">
    <property type="entry name" value="RING-CH-C4HC3_LTN1"/>
    <property type="match status" value="1"/>
</dbReference>
<keyword evidence="10" id="KW-0677">Repeat</keyword>
<dbReference type="InterPro" id="IPR054477">
    <property type="entry name" value="LTN1_E3_ligase_6th"/>
</dbReference>
<dbReference type="Pfam" id="PF13639">
    <property type="entry name" value="zf-RING_2"/>
    <property type="match status" value="1"/>
</dbReference>
<evidence type="ECO:0000256" key="9">
    <source>
        <dbReference type="ARBA" id="ARBA00022723"/>
    </source>
</evidence>
<dbReference type="Gene3D" id="3.30.40.10">
    <property type="entry name" value="Zinc/RING finger domain, C3HC4 (zinc finger)"/>
    <property type="match status" value="1"/>
</dbReference>
<keyword evidence="13 16" id="KW-0862">Zinc</keyword>
<dbReference type="FunFam" id="3.30.40.10:FF:000038">
    <property type="entry name" value="E3 ubiquitin-protein ligase listerin"/>
    <property type="match status" value="1"/>
</dbReference>
<gene>
    <name evidence="18" type="ORF">CRHIZ90672A_00017914</name>
</gene>
<dbReference type="InterPro" id="IPR001841">
    <property type="entry name" value="Znf_RING"/>
</dbReference>
<dbReference type="Pfam" id="PF23009">
    <property type="entry name" value="UBC_like"/>
    <property type="match status" value="1"/>
</dbReference>
<keyword evidence="11 15" id="KW-0863">Zinc-finger</keyword>
<comment type="subcellular location">
    <subcellularLocation>
        <location evidence="2">Cytoplasm</location>
        <location evidence="2">Cytosol</location>
    </subcellularLocation>
</comment>
<accession>A0A9N9V4I2</accession>
<evidence type="ECO:0000256" key="3">
    <source>
        <dbReference type="ARBA" id="ARBA00004906"/>
    </source>
</evidence>
<dbReference type="GO" id="GO:1990116">
    <property type="term" value="P:ribosome-associated ubiquitin-dependent protein catabolic process"/>
    <property type="evidence" value="ECO:0007669"/>
    <property type="project" value="UniProtKB-UniRule"/>
</dbReference>
<comment type="catalytic activity">
    <reaction evidence="1 16">
        <text>S-ubiquitinyl-[E2 ubiquitin-conjugating enzyme]-L-cysteine + [acceptor protein]-L-lysine = [E2 ubiquitin-conjugating enzyme]-L-cysteine + N(6)-ubiquitinyl-[acceptor protein]-L-lysine.</text>
        <dbReference type="EC" id="2.3.2.27"/>
    </reaction>
</comment>
<dbReference type="GO" id="GO:0005829">
    <property type="term" value="C:cytosol"/>
    <property type="evidence" value="ECO:0007669"/>
    <property type="project" value="UniProtKB-SubCell"/>
</dbReference>
<comment type="function">
    <text evidence="14">E3 ubiquitin-protein ligase component of the ribosome quality control complex (RQC), a ribosome-associated complex that mediates ubiquitination and extraction of incompletely synthesized nascent chains for proteasomal degradation. Mediates ubiquitination of proteins derived from mRNAs lacking stop codons (non-stop proteins) and other translation arrest products induced by poly-lysine sequences and tandem rare codons. Ubiquitination leads to CDC48 recruitment for extraction and degradation of the incomplete translation product. May indirectly play a role in chromatin function and transcription.</text>
</comment>
<evidence type="ECO:0000256" key="13">
    <source>
        <dbReference type="ARBA" id="ARBA00022833"/>
    </source>
</evidence>
<dbReference type="EMBL" id="CABFNQ020000482">
    <property type="protein sequence ID" value="CAH0016636.1"/>
    <property type="molecule type" value="Genomic_DNA"/>
</dbReference>
<comment type="function">
    <text evidence="16">E3 ubiquitin-protein ligase. Component of the ribosome quality control complex (RQC), a ribosome-associated complex that mediates ubiquitination and extraction of incompletely synthesized nascent chains for proteasomal degradation.</text>
</comment>
<dbReference type="GO" id="GO:0043023">
    <property type="term" value="F:ribosomal large subunit binding"/>
    <property type="evidence" value="ECO:0007669"/>
    <property type="project" value="TreeGrafter"/>
</dbReference>
<dbReference type="SUPFAM" id="SSF48371">
    <property type="entry name" value="ARM repeat"/>
    <property type="match status" value="1"/>
</dbReference>
<dbReference type="InterPro" id="IPR039795">
    <property type="entry name" value="LTN1/Rkr1"/>
</dbReference>
<dbReference type="InterPro" id="IPR013083">
    <property type="entry name" value="Znf_RING/FYVE/PHD"/>
</dbReference>
<dbReference type="SMART" id="SM01197">
    <property type="entry name" value="FANCL_C"/>
    <property type="match status" value="1"/>
</dbReference>
<name>A0A9N9V4I2_9HYPO</name>
<dbReference type="GO" id="GO:1990112">
    <property type="term" value="C:RQC complex"/>
    <property type="evidence" value="ECO:0007669"/>
    <property type="project" value="UniProtKB-UniRule"/>
</dbReference>
<sequence>MCGQGTYFAMKPLYFFPRSDITLALIDSRKPPPTFKDTHRSPTSSQHAARLLQLTQRHCSVLCVAAVTRIGSQLHDLIRPQLRECAPAASTMKKSKGKTAGGFASGGPSAFGAFPGSGSGFGASGGPSSLSYLTEPPSLHAISDPNVVVSLKNVLKKDPTTKSKALEELVAYVQAHPFEKDGGVEDAVLDVWVQVYARTSIDNSRRVRELAHNLQLELMKSARKRMERQIPSIVGAWLAGLYDRDRVVARAANDSLSSFLTTPEKVVAFWRKCQAQILDFATSAIQETEDTLSDERSTTKEDAEAKYARVVTASLSLVLGLLQKVESADIEKFRPQYDEYFSHDSVWKGITSSDASVRKTVCQLFFVCLDRKLPYSDETKARQAIVTGGLRTNQLGSALEYVRALTKLTQADPNIWVSSGEKKTPLARLNTFIAKGSQGSIAKFWEFLDQLLSILPTSTLGLDGSSTLLESLLSGVTNRDEPRTNTSFAWKCFIDTARRLLQSLGGEDQLAFGKKHIFPLFEQFLFAVSEKPNSIPLGPNAMSIFVDAYIFLSKADPLLSSEFSQEWENYATRLSENISNSLPEVSKEFEVSQEKIGEEGRRWFGLVGQIYQKTHELNETDVDHTKAASEKVISQSISLLEKRSLKPFGAARIVEYALSTAPHLFNGERWTEVSNLLLSVGGENITQVIESPSSRYLFSWLRLLGSFASREQDFAQLWNTWLSAILGLPSGPATDSALASLLSHEKASELARRRKELQDAIATRALASVTNESGSWDLLETAVTYSAIDDISYEIIAKKALGFLEQSKHTESALKVLEILVKGRPQLFSENEELHTGLVAQLLRLSEIGEGQISGQASAIRQLLDGHSDGKLPVMSIIQANLDRAGPQALEIETVLQQAKNASSSQAEDLFPSTLVWTKELQRLFERPIDPSLSITSNVGASLALIQSETGEILPGQLQRDRQGRSVPVRMALYLNSMLQESQIFSKLPEQFQAELLSLQCVTVQLVSDQITLMSENGPWASLKPRKATAEAEELISSFRSTLNSRFVPKSGEEVSATFLRLLDLLMSQAKALTTRGFYTSRALYEIVQSWVETQAVTGLMEEKLLKADVLKASPDTVFVAGAILAGLGEAAQPYKAVNNLCNRLVSDISGAAFGSEKAHISLALLIICGQVYEQGDLPVANNRIIFAVKQLTSWLDESESLDASEAAQICRALDQLLPCMKDIYGSYWEKTIEYCITLWMVADDCPLSEALPFIHSSLKLMKTLKTLPEPNDDLEDALKEFAEKASKGLVELLKLDRDTNTQPLEVVDGMICREIEKLPIRLIPDLSEIYPLIASDSRDIQTAGFSILHRVIPSQQEQQSVNILLDKTDARLPDELLSLLLDAPTLEKYSDETLSQFPPSLRTYLLAWKLVFDAFASSSFKIRTDFTEHLKVEGCSVPLFEFMFDVLGHSAAHAIKLDKVKIEDEHIRDYDIKIAEAEDGEKNMQWLLVHLFYLTLKYTPGLFRAWYLDCRSKQTKIAVEAWTTKYFSPLIIENVLDEVQNWAENQEAPGPDEQELLVKVSKPAREVTAGYEVDESQAAIVIKVPPSYPIDSVTVSSLSRVAVTERKWQGWIMTTQGVITFSNGNIIDGLQVFKRNIIGALKGQGECAICYSIISTDKRMPDKRCTTCKNLFHRTCLYKWFQSSNQNTCPLCRNPIDYLGADTAKRRQV</sequence>
<feature type="domain" description="RING-type" evidence="17">
    <location>
        <begin position="1648"/>
        <end position="1694"/>
    </location>
</feature>
<evidence type="ECO:0000256" key="5">
    <source>
        <dbReference type="ARBA" id="ARBA00012483"/>
    </source>
</evidence>
<evidence type="ECO:0000256" key="8">
    <source>
        <dbReference type="ARBA" id="ARBA00022679"/>
    </source>
</evidence>
<dbReference type="PANTHER" id="PTHR12389">
    <property type="entry name" value="ZINC FINGER PROTEIN 294"/>
    <property type="match status" value="1"/>
</dbReference>
<dbReference type="GO" id="GO:0072344">
    <property type="term" value="P:rescue of stalled ribosome"/>
    <property type="evidence" value="ECO:0007669"/>
    <property type="project" value="UniProtKB-UniRule"/>
</dbReference>
<comment type="subunit">
    <text evidence="16">Component of the ribosome quality control complex (RQC).</text>
</comment>
<dbReference type="InterPro" id="IPR057030">
    <property type="entry name" value="TPR_Rkr-1"/>
</dbReference>
<dbReference type="InterPro" id="IPR011989">
    <property type="entry name" value="ARM-like"/>
</dbReference>
<keyword evidence="7" id="KW-0963">Cytoplasm</keyword>
<dbReference type="InterPro" id="IPR016024">
    <property type="entry name" value="ARM-type_fold"/>
</dbReference>
<comment type="similarity">
    <text evidence="4 16">Belongs to the LTN1 family.</text>
</comment>
<evidence type="ECO:0000259" key="17">
    <source>
        <dbReference type="PROSITE" id="PS50089"/>
    </source>
</evidence>
<dbReference type="GO" id="GO:0008270">
    <property type="term" value="F:zinc ion binding"/>
    <property type="evidence" value="ECO:0007669"/>
    <property type="project" value="UniProtKB-KW"/>
</dbReference>
<dbReference type="PANTHER" id="PTHR12389:SF0">
    <property type="entry name" value="E3 UBIQUITIN-PROTEIN LIGASE LISTERIN"/>
    <property type="match status" value="1"/>
</dbReference>
<dbReference type="Pfam" id="PF22958">
    <property type="entry name" value="Ltn1_1st"/>
    <property type="match status" value="1"/>
</dbReference>
<comment type="caution">
    <text evidence="18">The sequence shown here is derived from an EMBL/GenBank/DDBJ whole genome shotgun (WGS) entry which is preliminary data.</text>
</comment>
<dbReference type="InterPro" id="IPR039804">
    <property type="entry name" value="RING-CH-C4HC3_LTN1"/>
</dbReference>
<dbReference type="Pfam" id="PF23280">
    <property type="entry name" value="TPR_26"/>
    <property type="match status" value="1"/>
</dbReference>
<keyword evidence="19" id="KW-1185">Reference proteome</keyword>
<proteinExistence type="inferred from homology"/>
<reference evidence="18" key="1">
    <citation type="submission" date="2021-10" db="EMBL/GenBank/DDBJ databases">
        <authorList>
            <person name="Piombo E."/>
        </authorList>
    </citation>
    <scope>NUCLEOTIDE SEQUENCE</scope>
</reference>
<keyword evidence="9 16" id="KW-0479">Metal-binding</keyword>
<dbReference type="Proteomes" id="UP000696573">
    <property type="component" value="Unassembled WGS sequence"/>
</dbReference>
<dbReference type="OrthoDB" id="6108at2759"/>
<evidence type="ECO:0000256" key="7">
    <source>
        <dbReference type="ARBA" id="ARBA00022490"/>
    </source>
</evidence>
<dbReference type="GO" id="GO:0061630">
    <property type="term" value="F:ubiquitin protein ligase activity"/>
    <property type="evidence" value="ECO:0007669"/>
    <property type="project" value="UniProtKB-UniRule"/>
</dbReference>
<evidence type="ECO:0000256" key="10">
    <source>
        <dbReference type="ARBA" id="ARBA00022737"/>
    </source>
</evidence>
<evidence type="ECO:0000256" key="2">
    <source>
        <dbReference type="ARBA" id="ARBA00004514"/>
    </source>
</evidence>
<evidence type="ECO:0000256" key="11">
    <source>
        <dbReference type="ARBA" id="ARBA00022771"/>
    </source>
</evidence>
<keyword evidence="12 16" id="KW-0833">Ubl conjugation pathway</keyword>
<evidence type="ECO:0000256" key="4">
    <source>
        <dbReference type="ARBA" id="ARBA00007997"/>
    </source>
</evidence>
<evidence type="ECO:0000256" key="16">
    <source>
        <dbReference type="RuleBase" id="RU367090"/>
    </source>
</evidence>
<evidence type="ECO:0000313" key="18">
    <source>
        <dbReference type="EMBL" id="CAH0016636.1"/>
    </source>
</evidence>
<dbReference type="PROSITE" id="PS50089">
    <property type="entry name" value="ZF_RING_2"/>
    <property type="match status" value="1"/>
</dbReference>
<keyword evidence="8 16" id="KW-0808">Transferase</keyword>
<dbReference type="SUPFAM" id="SSF57850">
    <property type="entry name" value="RING/U-box"/>
    <property type="match status" value="1"/>
</dbReference>
<evidence type="ECO:0000256" key="6">
    <source>
        <dbReference type="ARBA" id="ARBA00017157"/>
    </source>
</evidence>
<dbReference type="Pfam" id="PF22999">
    <property type="entry name" value="LTN1_E3_ligase_6th"/>
    <property type="match status" value="1"/>
</dbReference>
<dbReference type="EC" id="2.3.2.27" evidence="5 16"/>
<evidence type="ECO:0000313" key="19">
    <source>
        <dbReference type="Proteomes" id="UP000696573"/>
    </source>
</evidence>
<dbReference type="InterPro" id="IPR054478">
    <property type="entry name" value="LTN1_UBC"/>
</dbReference>
<dbReference type="SMART" id="SM00184">
    <property type="entry name" value="RING"/>
    <property type="match status" value="1"/>
</dbReference>
<comment type="pathway">
    <text evidence="3 16">Protein modification; protein ubiquitination.</text>
</comment>
<evidence type="ECO:0000256" key="14">
    <source>
        <dbReference type="ARBA" id="ARBA00055150"/>
    </source>
</evidence>